<feature type="compositionally biased region" description="Low complexity" evidence="1">
    <location>
        <begin position="101"/>
        <end position="111"/>
    </location>
</feature>
<organism evidence="3 4">
    <name type="scientific">Nocardia carnea</name>
    <dbReference type="NCBI Taxonomy" id="37328"/>
    <lineage>
        <taxon>Bacteria</taxon>
        <taxon>Bacillati</taxon>
        <taxon>Actinomycetota</taxon>
        <taxon>Actinomycetes</taxon>
        <taxon>Mycobacteriales</taxon>
        <taxon>Nocardiaceae</taxon>
        <taxon>Nocardia</taxon>
    </lineage>
</organism>
<feature type="region of interest" description="Disordered" evidence="1">
    <location>
        <begin position="1"/>
        <end position="118"/>
    </location>
</feature>
<dbReference type="Proteomes" id="UP001611263">
    <property type="component" value="Unassembled WGS sequence"/>
</dbReference>
<feature type="compositionally biased region" description="Low complexity" evidence="1">
    <location>
        <begin position="34"/>
        <end position="64"/>
    </location>
</feature>
<gene>
    <name evidence="3" type="ORF">ACH4WX_27675</name>
</gene>
<dbReference type="RefSeq" id="WP_231508528.1">
    <property type="nucleotide sequence ID" value="NZ_JBIRUQ010000008.1"/>
</dbReference>
<protein>
    <recommendedName>
        <fullName evidence="5">DUF4397 domain-containing protein</fullName>
    </recommendedName>
</protein>
<reference evidence="3 4" key="1">
    <citation type="submission" date="2024-10" db="EMBL/GenBank/DDBJ databases">
        <title>The Natural Products Discovery Center: Release of the First 8490 Sequenced Strains for Exploring Actinobacteria Biosynthetic Diversity.</title>
        <authorList>
            <person name="Kalkreuter E."/>
            <person name="Kautsar S.A."/>
            <person name="Yang D."/>
            <person name="Bader C.D."/>
            <person name="Teijaro C.N."/>
            <person name="Fluegel L."/>
            <person name="Davis C.M."/>
            <person name="Simpson J.R."/>
            <person name="Lauterbach L."/>
            <person name="Steele A.D."/>
            <person name="Gui C."/>
            <person name="Meng S."/>
            <person name="Li G."/>
            <person name="Viehrig K."/>
            <person name="Ye F."/>
            <person name="Su P."/>
            <person name="Kiefer A.F."/>
            <person name="Nichols A."/>
            <person name="Cepeda A.J."/>
            <person name="Yan W."/>
            <person name="Fan B."/>
            <person name="Jiang Y."/>
            <person name="Adhikari A."/>
            <person name="Zheng C.-J."/>
            <person name="Schuster L."/>
            <person name="Cowan T.M."/>
            <person name="Smanski M.J."/>
            <person name="Chevrette M.G."/>
            <person name="De Carvalho L.P.S."/>
            <person name="Shen B."/>
        </authorList>
    </citation>
    <scope>NUCLEOTIDE SEQUENCE [LARGE SCALE GENOMIC DNA]</scope>
    <source>
        <strain evidence="3 4">NPDC020568</strain>
    </source>
</reference>
<evidence type="ECO:0000256" key="1">
    <source>
        <dbReference type="SAM" id="MobiDB-lite"/>
    </source>
</evidence>
<proteinExistence type="predicted"/>
<keyword evidence="4" id="KW-1185">Reference proteome</keyword>
<evidence type="ECO:0008006" key="5">
    <source>
        <dbReference type="Google" id="ProtNLM"/>
    </source>
</evidence>
<dbReference type="GeneID" id="93509701"/>
<evidence type="ECO:0000313" key="4">
    <source>
        <dbReference type="Proteomes" id="UP001611263"/>
    </source>
</evidence>
<comment type="caution">
    <text evidence="3">The sequence shown here is derived from an EMBL/GenBank/DDBJ whole genome shotgun (WGS) entry which is preliminary data.</text>
</comment>
<name>A0ABW7TTZ5_9NOCA</name>
<evidence type="ECO:0000256" key="2">
    <source>
        <dbReference type="SAM" id="Phobius"/>
    </source>
</evidence>
<keyword evidence="2" id="KW-1133">Transmembrane helix</keyword>
<keyword evidence="2" id="KW-0812">Transmembrane</keyword>
<accession>A0ABW7TTZ5</accession>
<feature type="transmembrane region" description="Helical" evidence="2">
    <location>
        <begin position="215"/>
        <end position="234"/>
    </location>
</feature>
<sequence length="238" mass="25204">MSYPGGQPPQGMPAPGQYPAPQPQFAPPAPHPGGQPQQPGGPQGQQQWGVPPQGFGQPTGQPQFPSSPQPQPVGQPQFQSGPYPQPGQPPAQFGPGGQPGPYGQQPGQAAPNDPPGITVDCSYTPIEFLLAITKPKIFVNGQQVPNTRWGANHIPVGAGNYHVRVVTPWLFDMGPAEAPISVQPGQAVRYYYRAPAIIFMNGAFGPVPQKTPGMVVMYVLWAFVALMVVLNFAIMASM</sequence>
<feature type="compositionally biased region" description="Pro residues" evidence="1">
    <location>
        <begin position="1"/>
        <end position="33"/>
    </location>
</feature>
<evidence type="ECO:0000313" key="3">
    <source>
        <dbReference type="EMBL" id="MFI1464520.1"/>
    </source>
</evidence>
<dbReference type="EMBL" id="JBIRUQ010000008">
    <property type="protein sequence ID" value="MFI1464520.1"/>
    <property type="molecule type" value="Genomic_DNA"/>
</dbReference>
<keyword evidence="2" id="KW-0472">Membrane</keyword>